<accession>A0AAN8QU27</accession>
<organism evidence="1 2">
    <name type="scientific">Coregonus suidteri</name>
    <dbReference type="NCBI Taxonomy" id="861788"/>
    <lineage>
        <taxon>Eukaryota</taxon>
        <taxon>Metazoa</taxon>
        <taxon>Chordata</taxon>
        <taxon>Craniata</taxon>
        <taxon>Vertebrata</taxon>
        <taxon>Euteleostomi</taxon>
        <taxon>Actinopterygii</taxon>
        <taxon>Neopterygii</taxon>
        <taxon>Teleostei</taxon>
        <taxon>Protacanthopterygii</taxon>
        <taxon>Salmoniformes</taxon>
        <taxon>Salmonidae</taxon>
        <taxon>Coregoninae</taxon>
        <taxon>Coregonus</taxon>
    </lineage>
</organism>
<dbReference type="EMBL" id="JAGTTL010000010">
    <property type="protein sequence ID" value="KAK6316625.1"/>
    <property type="molecule type" value="Genomic_DNA"/>
</dbReference>
<name>A0AAN8QU27_9TELE</name>
<sequence length="216" mass="24361">MQRSLGLNWDLRTNTFTFKVDEDEKPFTRRGVLSTVNSLYDPLGFVAPDTIQGKSILRELTMANNEWDSPLPPEIEEPWVAWRESLKGLCNLHILRAYTKVSPPEARRRDLCIFSDASTKAIAAVAYLKVTDVKGDSHMGFVMDANVRPQVSTLKTTTSPKQLGSLCFSRFSTWKSLTRAITHLIHIARLFNNTTAAKDSNPITYRFGITLRNLNG</sequence>
<gene>
    <name evidence="1" type="ORF">J4Q44_G00120250</name>
</gene>
<keyword evidence="2" id="KW-1185">Reference proteome</keyword>
<reference evidence="1 2" key="1">
    <citation type="submission" date="2021-04" db="EMBL/GenBank/DDBJ databases">
        <authorList>
            <person name="De Guttry C."/>
            <person name="Zahm M."/>
            <person name="Klopp C."/>
            <person name="Cabau C."/>
            <person name="Louis A."/>
            <person name="Berthelot C."/>
            <person name="Parey E."/>
            <person name="Roest Crollius H."/>
            <person name="Montfort J."/>
            <person name="Robinson-Rechavi M."/>
            <person name="Bucao C."/>
            <person name="Bouchez O."/>
            <person name="Gislard M."/>
            <person name="Lluch J."/>
            <person name="Milhes M."/>
            <person name="Lampietro C."/>
            <person name="Lopez Roques C."/>
            <person name="Donnadieu C."/>
            <person name="Braasch I."/>
            <person name="Desvignes T."/>
            <person name="Postlethwait J."/>
            <person name="Bobe J."/>
            <person name="Wedekind C."/>
            <person name="Guiguen Y."/>
        </authorList>
    </citation>
    <scope>NUCLEOTIDE SEQUENCE [LARGE SCALE GENOMIC DNA]</scope>
    <source>
        <strain evidence="1">Cs_M1</strain>
        <tissue evidence="1">Blood</tissue>
    </source>
</reference>
<dbReference type="AlphaFoldDB" id="A0AAN8QU27"/>
<evidence type="ECO:0000313" key="2">
    <source>
        <dbReference type="Proteomes" id="UP001356427"/>
    </source>
</evidence>
<comment type="caution">
    <text evidence="1">The sequence shown here is derived from an EMBL/GenBank/DDBJ whole genome shotgun (WGS) entry which is preliminary data.</text>
</comment>
<dbReference type="PANTHER" id="PTHR47331">
    <property type="entry name" value="PHD-TYPE DOMAIN-CONTAINING PROTEIN"/>
    <property type="match status" value="1"/>
</dbReference>
<dbReference type="Proteomes" id="UP001356427">
    <property type="component" value="Unassembled WGS sequence"/>
</dbReference>
<evidence type="ECO:0000313" key="1">
    <source>
        <dbReference type="EMBL" id="KAK6316625.1"/>
    </source>
</evidence>
<dbReference type="PANTHER" id="PTHR47331:SF6">
    <property type="entry name" value="DOUBLECORTIN DOMAIN-CONTAINING PROTEIN"/>
    <property type="match status" value="1"/>
</dbReference>
<dbReference type="Pfam" id="PF05380">
    <property type="entry name" value="Peptidase_A17"/>
    <property type="match status" value="1"/>
</dbReference>
<proteinExistence type="predicted"/>
<dbReference type="InterPro" id="IPR008042">
    <property type="entry name" value="Retrotrans_Pao"/>
</dbReference>
<protein>
    <submittedName>
        <fullName evidence="1">Uncharacterized protein</fullName>
    </submittedName>
</protein>